<gene>
    <name evidence="6" type="ordered locus">ROP_05370</name>
</gene>
<dbReference type="Gene3D" id="3.40.605.10">
    <property type="entry name" value="Aldehyde Dehydrogenase, Chain A, domain 1"/>
    <property type="match status" value="1"/>
</dbReference>
<proteinExistence type="inferred from homology"/>
<dbReference type="PROSITE" id="PS00687">
    <property type="entry name" value="ALDEHYDE_DEHYDR_GLU"/>
    <property type="match status" value="1"/>
</dbReference>
<sequence length="295" mass="30967">MAAWKLAPILTAGNTVVIKPSEQTPLTTLEFAELVGDLLPAGVLNVVTGLGATVGAGLTEHPDLDMIALTGSVGSGKAVARGAAESLERVHLELGGKAPVVIFADADLDDAAVSLRAASYWNSGQECGAACRILVHESVADAFVDKLVAQVATLVVGDVEIGPLVSKAHYDRVAGYLERAAQQGITAAIGGSGLDGPGYFVAPTVLVGVPDGAECAREEIFGPVVTVETFTDEDDAIRRANDVPFGLSASVWTENAPSQPRCRRPHRRRNRVGELPSRPRERGPLGRLQRIRLRA</sequence>
<dbReference type="STRING" id="632772.ROP_05370"/>
<comment type="similarity">
    <text evidence="3">Belongs to the aldehyde dehydrogenase family.</text>
</comment>
<dbReference type="HOGENOM" id="CLU_005391_1_4_11"/>
<dbReference type="KEGG" id="rop:ROP_05370"/>
<dbReference type="EMBL" id="AP011115">
    <property type="protein sequence ID" value="BAH48784.1"/>
    <property type="molecule type" value="Genomic_DNA"/>
</dbReference>
<dbReference type="Gene3D" id="3.40.309.10">
    <property type="entry name" value="Aldehyde Dehydrogenase, Chain A, domain 2"/>
    <property type="match status" value="1"/>
</dbReference>
<accession>C1ARV7</accession>
<dbReference type="Pfam" id="PF00171">
    <property type="entry name" value="Aldedh"/>
    <property type="match status" value="1"/>
</dbReference>
<keyword evidence="1 3" id="KW-0560">Oxidoreductase</keyword>
<dbReference type="InterPro" id="IPR015590">
    <property type="entry name" value="Aldehyde_DH_dom"/>
</dbReference>
<protein>
    <submittedName>
        <fullName evidence="6">Putative aldehyde dehydrogenase</fullName>
        <ecNumber evidence="6">1.2.1.-</ecNumber>
    </submittedName>
</protein>
<feature type="domain" description="Aldehyde dehydrogenase" evidence="5">
    <location>
        <begin position="1"/>
        <end position="258"/>
    </location>
</feature>
<name>C1ARV7_RHOOB</name>
<dbReference type="InterPro" id="IPR029510">
    <property type="entry name" value="Ald_DH_CS_GLU"/>
</dbReference>
<evidence type="ECO:0000256" key="2">
    <source>
        <dbReference type="PROSITE-ProRule" id="PRU10007"/>
    </source>
</evidence>
<evidence type="ECO:0000256" key="1">
    <source>
        <dbReference type="ARBA" id="ARBA00023002"/>
    </source>
</evidence>
<dbReference type="PATRIC" id="fig|632772.20.peg.593"/>
<evidence type="ECO:0000259" key="5">
    <source>
        <dbReference type="Pfam" id="PF00171"/>
    </source>
</evidence>
<dbReference type="Proteomes" id="UP000002212">
    <property type="component" value="Chromosome"/>
</dbReference>
<organism evidence="6 7">
    <name type="scientific">Rhodococcus opacus (strain B4)</name>
    <dbReference type="NCBI Taxonomy" id="632772"/>
    <lineage>
        <taxon>Bacteria</taxon>
        <taxon>Bacillati</taxon>
        <taxon>Actinomycetota</taxon>
        <taxon>Actinomycetes</taxon>
        <taxon>Mycobacteriales</taxon>
        <taxon>Nocardiaceae</taxon>
        <taxon>Rhodococcus</taxon>
    </lineage>
</organism>
<feature type="region of interest" description="Disordered" evidence="4">
    <location>
        <begin position="256"/>
        <end position="286"/>
    </location>
</feature>
<dbReference type="EC" id="1.2.1.-" evidence="6"/>
<dbReference type="SUPFAM" id="SSF53720">
    <property type="entry name" value="ALDH-like"/>
    <property type="match status" value="1"/>
</dbReference>
<dbReference type="GO" id="GO:0016620">
    <property type="term" value="F:oxidoreductase activity, acting on the aldehyde or oxo group of donors, NAD or NADP as acceptor"/>
    <property type="evidence" value="ECO:0007669"/>
    <property type="project" value="InterPro"/>
</dbReference>
<dbReference type="AlphaFoldDB" id="C1ARV7"/>
<evidence type="ECO:0000256" key="3">
    <source>
        <dbReference type="RuleBase" id="RU003345"/>
    </source>
</evidence>
<feature type="active site" evidence="2">
    <location>
        <position position="93"/>
    </location>
</feature>
<dbReference type="InterPro" id="IPR016163">
    <property type="entry name" value="Ald_DH_C"/>
</dbReference>
<dbReference type="InterPro" id="IPR016162">
    <property type="entry name" value="Ald_DH_N"/>
</dbReference>
<feature type="compositionally biased region" description="Basic residues" evidence="4">
    <location>
        <begin position="261"/>
        <end position="270"/>
    </location>
</feature>
<evidence type="ECO:0000313" key="7">
    <source>
        <dbReference type="Proteomes" id="UP000002212"/>
    </source>
</evidence>
<dbReference type="PANTHER" id="PTHR11699">
    <property type="entry name" value="ALDEHYDE DEHYDROGENASE-RELATED"/>
    <property type="match status" value="1"/>
</dbReference>
<evidence type="ECO:0000256" key="4">
    <source>
        <dbReference type="SAM" id="MobiDB-lite"/>
    </source>
</evidence>
<dbReference type="InterPro" id="IPR016161">
    <property type="entry name" value="Ald_DH/histidinol_DH"/>
</dbReference>
<reference evidence="6 7" key="1">
    <citation type="submission" date="2009-03" db="EMBL/GenBank/DDBJ databases">
        <title>Comparison of the complete genome sequences of Rhodococcus erythropolis PR4 and Rhodococcus opacus B4.</title>
        <authorList>
            <person name="Takarada H."/>
            <person name="Sekine M."/>
            <person name="Hosoyama A."/>
            <person name="Yamada R."/>
            <person name="Fujisawa T."/>
            <person name="Omata S."/>
            <person name="Shimizu A."/>
            <person name="Tsukatani N."/>
            <person name="Tanikawa S."/>
            <person name="Fujita N."/>
            <person name="Harayama S."/>
        </authorList>
    </citation>
    <scope>NUCLEOTIDE SEQUENCE [LARGE SCALE GENOMIC DNA]</scope>
    <source>
        <strain evidence="6 7">B4</strain>
    </source>
</reference>
<evidence type="ECO:0000313" key="6">
    <source>
        <dbReference type="EMBL" id="BAH48784.1"/>
    </source>
</evidence>